<sequence length="237" mass="26780">MTGTDFIALSFFLLCWFVFDSSVSGRFNLIRRTSLTSAMMIHRRRWMKTALSRDLRMIDTQILSGLQNGTAFFASTSIFAIGGCFALMGEADRAQMLFEDLPGLIPSTRAAFEMKAGGLAAIFGYSFFKFGWSYRLFNYNTILFGALPMRNDTPEADKDMERMAEQIADVNIIAARHFNTGLRAIFLSIGYLGWFLGPYVFMATTAFVFMILTRRQYFSEARRTILEATQSESGETA</sequence>
<reference evidence="2 3" key="1">
    <citation type="submission" date="2020-08" db="EMBL/GenBank/DDBJ databases">
        <title>Genomic Encyclopedia of Type Strains, Phase IV (KMG-IV): sequencing the most valuable type-strain genomes for metagenomic binning, comparative biology and taxonomic classification.</title>
        <authorList>
            <person name="Goeker M."/>
        </authorList>
    </citation>
    <scope>NUCLEOTIDE SEQUENCE [LARGE SCALE GENOMIC DNA]</scope>
    <source>
        <strain evidence="2 3">DSM 28101</strain>
    </source>
</reference>
<dbReference type="EMBL" id="JACIDZ010000004">
    <property type="protein sequence ID" value="MBB4121632.1"/>
    <property type="molecule type" value="Genomic_DNA"/>
</dbReference>
<feature type="transmembrane region" description="Helical" evidence="1">
    <location>
        <begin position="71"/>
        <end position="89"/>
    </location>
</feature>
<accession>A0A7W6PAP0</accession>
<keyword evidence="3" id="KW-1185">Reference proteome</keyword>
<evidence type="ECO:0000313" key="3">
    <source>
        <dbReference type="Proteomes" id="UP000530571"/>
    </source>
</evidence>
<dbReference type="AlphaFoldDB" id="A0A7W6PAP0"/>
<keyword evidence="1" id="KW-1133">Transmembrane helix</keyword>
<dbReference type="RefSeq" id="WP_183484362.1">
    <property type="nucleotide sequence ID" value="NZ_JACIDZ010000004.1"/>
</dbReference>
<comment type="caution">
    <text evidence="2">The sequence shown here is derived from an EMBL/GenBank/DDBJ whole genome shotgun (WGS) entry which is preliminary data.</text>
</comment>
<proteinExistence type="predicted"/>
<protein>
    <submittedName>
        <fullName evidence="2">Putative membrane protein</fullName>
    </submittedName>
</protein>
<gene>
    <name evidence="2" type="ORF">GGR30_001550</name>
</gene>
<keyword evidence="1" id="KW-0812">Transmembrane</keyword>
<evidence type="ECO:0000313" key="2">
    <source>
        <dbReference type="EMBL" id="MBB4121632.1"/>
    </source>
</evidence>
<organism evidence="2 3">
    <name type="scientific">Martelella radicis</name>
    <dbReference type="NCBI Taxonomy" id="1397476"/>
    <lineage>
        <taxon>Bacteria</taxon>
        <taxon>Pseudomonadati</taxon>
        <taxon>Pseudomonadota</taxon>
        <taxon>Alphaproteobacteria</taxon>
        <taxon>Hyphomicrobiales</taxon>
        <taxon>Aurantimonadaceae</taxon>
        <taxon>Martelella</taxon>
    </lineage>
</organism>
<feature type="transmembrane region" description="Helical" evidence="1">
    <location>
        <begin position="191"/>
        <end position="213"/>
    </location>
</feature>
<dbReference type="PANTHER" id="PTHR31881">
    <property type="match status" value="1"/>
</dbReference>
<dbReference type="Proteomes" id="UP000530571">
    <property type="component" value="Unassembled WGS sequence"/>
</dbReference>
<name>A0A7W6PAP0_9HYPH</name>
<dbReference type="InterPro" id="IPR006747">
    <property type="entry name" value="DUF599"/>
</dbReference>
<dbReference type="PANTHER" id="PTHR31881:SF6">
    <property type="entry name" value="OS09G0494600 PROTEIN"/>
    <property type="match status" value="1"/>
</dbReference>
<keyword evidence="1" id="KW-0472">Membrane</keyword>
<dbReference type="Pfam" id="PF04654">
    <property type="entry name" value="DUF599"/>
    <property type="match status" value="1"/>
</dbReference>
<evidence type="ECO:0000256" key="1">
    <source>
        <dbReference type="SAM" id="Phobius"/>
    </source>
</evidence>
<feature type="transmembrane region" description="Helical" evidence="1">
    <location>
        <begin position="110"/>
        <end position="128"/>
    </location>
</feature>